<evidence type="ECO:0000256" key="2">
    <source>
        <dbReference type="SAM" id="Phobius"/>
    </source>
</evidence>
<gene>
    <name evidence="3" type="ORF">HNQ75_001705</name>
</gene>
<comment type="caution">
    <text evidence="3">The sequence shown here is derived from an EMBL/GenBank/DDBJ whole genome shotgun (WGS) entry which is preliminary data.</text>
</comment>
<feature type="compositionally biased region" description="Basic and acidic residues" evidence="1">
    <location>
        <begin position="185"/>
        <end position="206"/>
    </location>
</feature>
<evidence type="ECO:0000313" key="3">
    <source>
        <dbReference type="EMBL" id="MBB6179737.1"/>
    </source>
</evidence>
<feature type="compositionally biased region" description="Basic and acidic residues" evidence="1">
    <location>
        <begin position="11"/>
        <end position="20"/>
    </location>
</feature>
<evidence type="ECO:0000256" key="1">
    <source>
        <dbReference type="SAM" id="MobiDB-lite"/>
    </source>
</evidence>
<sequence length="421" mass="44155">MSGLETAIRNALEKSERTNPDVRARIYQSARQALDAGLKKQGVSDEQVVLAQHQRLEQKIREIEFEERKAVAAAASIPAAATPPAAPRVAPAEAPAATSPAVSPAASPIAPPVSSGVSRDASRSTASRPQDDAPLLGGATRDASRDISSAPGVASASGLDSLRAARDIPFEGGQEPQAAPLPVGEAREARRPRDETLLETRPERTAKPRRRRGFLSVLFAWLVFFILVGLAAWWAYSSGLIQQSLQQALDAAERTAGSPSSDLGSRGPQNGFSEAWTEIFSGGNTNALEGGAAARLEPASIQGTTAARVMSGASTSEGDVSIPVPAEILQELAGKSSTIALTVQSAAETPVQFSVRCDFGSLGACPRHRFTARQERADVLLRVTFERSIAPNAPGRLVVNTGLDGAEAAILMHSVRVLPGQ</sequence>
<dbReference type="Proteomes" id="UP000535501">
    <property type="component" value="Unassembled WGS sequence"/>
</dbReference>
<name>A0A7W9YWV8_9HYPH</name>
<organism evidence="3 4">
    <name type="scientific">Pseudorhizobium flavum</name>
    <dbReference type="NCBI Taxonomy" id="1335061"/>
    <lineage>
        <taxon>Bacteria</taxon>
        <taxon>Pseudomonadati</taxon>
        <taxon>Pseudomonadota</taxon>
        <taxon>Alphaproteobacteria</taxon>
        <taxon>Hyphomicrobiales</taxon>
        <taxon>Rhizobiaceae</taxon>
        <taxon>Rhizobium/Agrobacterium group</taxon>
        <taxon>Pseudorhizobium</taxon>
    </lineage>
</organism>
<proteinExistence type="predicted"/>
<feature type="region of interest" description="Disordered" evidence="1">
    <location>
        <begin position="171"/>
        <end position="206"/>
    </location>
</feature>
<dbReference type="AlphaFoldDB" id="A0A7W9YWV8"/>
<dbReference type="RefSeq" id="WP_139346178.1">
    <property type="nucleotide sequence ID" value="NZ_JACHEJ010000003.1"/>
</dbReference>
<feature type="region of interest" description="Disordered" evidence="1">
    <location>
        <begin position="98"/>
        <end position="158"/>
    </location>
</feature>
<dbReference type="EMBL" id="JACHEJ010000003">
    <property type="protein sequence ID" value="MBB6179737.1"/>
    <property type="molecule type" value="Genomic_DNA"/>
</dbReference>
<feature type="compositionally biased region" description="Low complexity" evidence="1">
    <location>
        <begin position="98"/>
        <end position="115"/>
    </location>
</feature>
<accession>A0A7W9YWV8</accession>
<feature type="region of interest" description="Disordered" evidence="1">
    <location>
        <begin position="1"/>
        <end position="20"/>
    </location>
</feature>
<evidence type="ECO:0000313" key="4">
    <source>
        <dbReference type="Proteomes" id="UP000535501"/>
    </source>
</evidence>
<evidence type="ECO:0008006" key="5">
    <source>
        <dbReference type="Google" id="ProtNLM"/>
    </source>
</evidence>
<protein>
    <recommendedName>
        <fullName evidence="5">Biotin transporter BioY</fullName>
    </recommendedName>
</protein>
<feature type="transmembrane region" description="Helical" evidence="2">
    <location>
        <begin position="214"/>
        <end position="236"/>
    </location>
</feature>
<reference evidence="3 4" key="1">
    <citation type="submission" date="2020-08" db="EMBL/GenBank/DDBJ databases">
        <title>Genomic Encyclopedia of Type Strains, Phase IV (KMG-IV): sequencing the most valuable type-strain genomes for metagenomic binning, comparative biology and taxonomic classification.</title>
        <authorList>
            <person name="Goeker M."/>
        </authorList>
    </citation>
    <scope>NUCLEOTIDE SEQUENCE [LARGE SCALE GENOMIC DNA]</scope>
    <source>
        <strain evidence="3 4">DSM 102134</strain>
    </source>
</reference>
<keyword evidence="2" id="KW-0472">Membrane</keyword>
<keyword evidence="4" id="KW-1185">Reference proteome</keyword>
<keyword evidence="2" id="KW-0812">Transmembrane</keyword>
<keyword evidence="2" id="KW-1133">Transmembrane helix</keyword>